<gene>
    <name evidence="3" type="ORF">EV386_2179</name>
</gene>
<dbReference type="EMBL" id="SGWX01000001">
    <property type="protein sequence ID" value="RZS61867.1"/>
    <property type="molecule type" value="Genomic_DNA"/>
</dbReference>
<evidence type="ECO:0000256" key="1">
    <source>
        <dbReference type="SAM" id="Coils"/>
    </source>
</evidence>
<reference evidence="3 4" key="1">
    <citation type="submission" date="2019-02" db="EMBL/GenBank/DDBJ databases">
        <title>Sequencing the genomes of 1000 actinobacteria strains.</title>
        <authorList>
            <person name="Klenk H.-P."/>
        </authorList>
    </citation>
    <scope>NUCLEOTIDE SEQUENCE [LARGE SCALE GENOMIC DNA]</scope>
    <source>
        <strain evidence="3 4">DSM 16932</strain>
    </source>
</reference>
<feature type="transmembrane region" description="Helical" evidence="2">
    <location>
        <begin position="315"/>
        <end position="334"/>
    </location>
</feature>
<dbReference type="AlphaFoldDB" id="A0A4Q7M4L3"/>
<feature type="transmembrane region" description="Helical" evidence="2">
    <location>
        <begin position="254"/>
        <end position="271"/>
    </location>
</feature>
<dbReference type="OrthoDB" id="4904217at2"/>
<feature type="coiled-coil region" evidence="1">
    <location>
        <begin position="857"/>
        <end position="884"/>
    </location>
</feature>
<feature type="transmembrane region" description="Helical" evidence="2">
    <location>
        <begin position="214"/>
        <end position="234"/>
    </location>
</feature>
<name>A0A4Q7M4L3_9MICO</name>
<organism evidence="3 4">
    <name type="scientific">Xylanimonas ulmi</name>
    <dbReference type="NCBI Taxonomy" id="228973"/>
    <lineage>
        <taxon>Bacteria</taxon>
        <taxon>Bacillati</taxon>
        <taxon>Actinomycetota</taxon>
        <taxon>Actinomycetes</taxon>
        <taxon>Micrococcales</taxon>
        <taxon>Promicromonosporaceae</taxon>
        <taxon>Xylanimonas</taxon>
    </lineage>
</organism>
<evidence type="ECO:0000313" key="3">
    <source>
        <dbReference type="EMBL" id="RZS61867.1"/>
    </source>
</evidence>
<evidence type="ECO:0000256" key="2">
    <source>
        <dbReference type="SAM" id="Phobius"/>
    </source>
</evidence>
<keyword evidence="2" id="KW-1133">Transmembrane helix</keyword>
<comment type="caution">
    <text evidence="3">The sequence shown here is derived from an EMBL/GenBank/DDBJ whole genome shotgun (WGS) entry which is preliminary data.</text>
</comment>
<evidence type="ECO:0000313" key="4">
    <source>
        <dbReference type="Proteomes" id="UP000293852"/>
    </source>
</evidence>
<dbReference type="RefSeq" id="WP_130414894.1">
    <property type="nucleotide sequence ID" value="NZ_SGWX01000001.1"/>
</dbReference>
<accession>A0A4Q7M4L3</accession>
<keyword evidence="1" id="KW-0175">Coiled coil</keyword>
<keyword evidence="2" id="KW-0812">Transmembrane</keyword>
<proteinExistence type="predicted"/>
<feature type="transmembrane region" description="Helical" evidence="2">
    <location>
        <begin position="181"/>
        <end position="202"/>
    </location>
</feature>
<dbReference type="Proteomes" id="UP000293852">
    <property type="component" value="Unassembled WGS sequence"/>
</dbReference>
<sequence>MRDRIQAVGAAVVVSLIVAGASLALAVATALAPGAAAAPDPRCAVAAAATADARPTRALDYLDARAPRLAAPTPPAACLAERDAALSAIDRAADLADSAYVWQPGGVAPYSGADESWDESLDRATQALALDADAVSALAGRSAADLRTQALAHLPVHAAADSAHGWWQTLADGARPLGAPALAFVCALAAVLLAARLLAPVTLHWPVLREPERLAVGAAGVVAAIAGTLVLGLGVTMATSGVRAPDSWTGPTQALRWALCATGVTAAAVAVTNAVRRRTPHSLNRRRRTPAWSASAGALGLVVAGLTIARAPALWLGLTACALAVLLVATLLATRLRLVVEVRRDGDGERPDGDPATGATRLVALLGDLAGRPSAGTHVPRGADVDRLGGAALAELPANVALKAVATAAQWLSGTAPWQVRVEEGGDGALSVVVTRNGRTATSATYERSALVGFGIAQHLADQADLMRAAAATVVTTLAEHHTGFEGLCGASDARSLARYYIATTDLSGDADARRTLLAHATEADPENWLAQVALGNAVGERAAQARELEAYLAWIDQVLDQLALRSSAPLRPRSAATAGGRAPRGFEGLRLRLLYNRAATAINLAFARGTDGTVIDQSVVASVVTLWQALAQQARRHGAGRRRNAHLVAELADASLGMVLRARHALASVPAGTDQAATLTSLTQSWAAVTGRDTLPTDDEPARTPTGAYNLACWAATTPGVDIAVAVRHLRQSFALADNRDWLEQDPVMAAVVRSGAFRQVLAVPPLPDVLAMAPLADHAGRLRALGLESAERIARLAWQDLVGYLAVTPLEAKVMVEAARLATTLPDSPARYDLALTLLRVGHHGRPDAASGETVARLTATVRRLDLTAEQAQATLDGLRSAGWPVSGPPARGAAA</sequence>
<keyword evidence="4" id="KW-1185">Reference proteome</keyword>
<keyword evidence="2" id="KW-0472">Membrane</keyword>
<protein>
    <submittedName>
        <fullName evidence="3">Uncharacterized protein</fullName>
    </submittedName>
</protein>